<dbReference type="EMBL" id="BLLF01000593">
    <property type="protein sequence ID" value="GFH13278.1"/>
    <property type="molecule type" value="Genomic_DNA"/>
</dbReference>
<feature type="non-terminal residue" evidence="2">
    <location>
        <position position="1"/>
    </location>
</feature>
<dbReference type="Pfam" id="PF13855">
    <property type="entry name" value="LRR_8"/>
    <property type="match status" value="1"/>
</dbReference>
<dbReference type="Proteomes" id="UP000485058">
    <property type="component" value="Unassembled WGS sequence"/>
</dbReference>
<protein>
    <submittedName>
        <fullName evidence="2">CRC domain-containing protein</fullName>
    </submittedName>
</protein>
<proteinExistence type="predicted"/>
<organism evidence="2 3">
    <name type="scientific">Haematococcus lacustris</name>
    <name type="common">Green alga</name>
    <name type="synonym">Haematococcus pluvialis</name>
    <dbReference type="NCBI Taxonomy" id="44745"/>
    <lineage>
        <taxon>Eukaryota</taxon>
        <taxon>Viridiplantae</taxon>
        <taxon>Chlorophyta</taxon>
        <taxon>core chlorophytes</taxon>
        <taxon>Chlorophyceae</taxon>
        <taxon>CS clade</taxon>
        <taxon>Chlamydomonadales</taxon>
        <taxon>Haematococcaceae</taxon>
        <taxon>Haematococcus</taxon>
    </lineage>
</organism>
<keyword evidence="3" id="KW-1185">Reference proteome</keyword>
<sequence>LTSLSVADNGLTQLPDSLTTLTSLTKLWLYGNCLTQLPPRLLSTLPALEACWLEGNPGLGREAVRQLLQELPHPAGLRAVGLDTQLLLPLSGSEELRQAGPRLKVGEVLPPLAGGSSVGYWKLVPSPDTLVVDSVTGRLLTDGQGRLERQGVLVVALGSAPGTPNWGGLLGRVYKQGLTPAE</sequence>
<feature type="non-terminal residue" evidence="2">
    <location>
        <position position="182"/>
    </location>
</feature>
<dbReference type="SUPFAM" id="SSF52075">
    <property type="entry name" value="Outer arm dynein light chain 1"/>
    <property type="match status" value="1"/>
</dbReference>
<comment type="caution">
    <text evidence="2">The sequence shown here is derived from an EMBL/GenBank/DDBJ whole genome shotgun (WGS) entry which is preliminary data.</text>
</comment>
<dbReference type="AlphaFoldDB" id="A0A699Z161"/>
<accession>A0A699Z161</accession>
<dbReference type="GO" id="GO:0005930">
    <property type="term" value="C:axoneme"/>
    <property type="evidence" value="ECO:0007669"/>
    <property type="project" value="UniProtKB-SubCell"/>
</dbReference>
<dbReference type="Gene3D" id="3.80.10.10">
    <property type="entry name" value="Ribonuclease Inhibitor"/>
    <property type="match status" value="1"/>
</dbReference>
<gene>
    <name evidence="2" type="ORF">HaLaN_09128</name>
</gene>
<dbReference type="InterPro" id="IPR001611">
    <property type="entry name" value="Leu-rich_rpt"/>
</dbReference>
<dbReference type="InterPro" id="IPR032675">
    <property type="entry name" value="LRR_dom_sf"/>
</dbReference>
<evidence type="ECO:0000256" key="1">
    <source>
        <dbReference type="ARBA" id="ARBA00004430"/>
    </source>
</evidence>
<reference evidence="2 3" key="1">
    <citation type="submission" date="2020-02" db="EMBL/GenBank/DDBJ databases">
        <title>Draft genome sequence of Haematococcus lacustris strain NIES-144.</title>
        <authorList>
            <person name="Morimoto D."/>
            <person name="Nakagawa S."/>
            <person name="Yoshida T."/>
            <person name="Sawayama S."/>
        </authorList>
    </citation>
    <scope>NUCLEOTIDE SEQUENCE [LARGE SCALE GENOMIC DNA]</scope>
    <source>
        <strain evidence="2 3">NIES-144</strain>
    </source>
</reference>
<comment type="subcellular location">
    <subcellularLocation>
        <location evidence="1">Cytoplasm</location>
        <location evidence="1">Cytoskeleton</location>
        <location evidence="1">Cilium axoneme</location>
    </subcellularLocation>
</comment>
<name>A0A699Z161_HAELA</name>
<evidence type="ECO:0000313" key="2">
    <source>
        <dbReference type="EMBL" id="GFH13278.1"/>
    </source>
</evidence>
<evidence type="ECO:0000313" key="3">
    <source>
        <dbReference type="Proteomes" id="UP000485058"/>
    </source>
</evidence>